<comment type="caution">
    <text evidence="8">The sequence shown here is derived from an EMBL/GenBank/DDBJ whole genome shotgun (WGS) entry which is preliminary data.</text>
</comment>
<feature type="transmembrane region" description="Helical" evidence="6">
    <location>
        <begin position="466"/>
        <end position="484"/>
    </location>
</feature>
<dbReference type="GO" id="GO:0005524">
    <property type="term" value="F:ATP binding"/>
    <property type="evidence" value="ECO:0007669"/>
    <property type="project" value="InterPro"/>
</dbReference>
<dbReference type="InterPro" id="IPR013525">
    <property type="entry name" value="ABC2_TM"/>
</dbReference>
<keyword evidence="5 6" id="KW-0472">Membrane</keyword>
<proteinExistence type="predicted"/>
<feature type="domain" description="ABC transporter" evidence="7">
    <location>
        <begin position="185"/>
        <end position="430"/>
    </location>
</feature>
<organism evidence="8 9">
    <name type="scientific">Rhamnella rubrinervis</name>
    <dbReference type="NCBI Taxonomy" id="2594499"/>
    <lineage>
        <taxon>Eukaryota</taxon>
        <taxon>Viridiplantae</taxon>
        <taxon>Streptophyta</taxon>
        <taxon>Embryophyta</taxon>
        <taxon>Tracheophyta</taxon>
        <taxon>Spermatophyta</taxon>
        <taxon>Magnoliopsida</taxon>
        <taxon>eudicotyledons</taxon>
        <taxon>Gunneridae</taxon>
        <taxon>Pentapetalae</taxon>
        <taxon>rosids</taxon>
        <taxon>fabids</taxon>
        <taxon>Rosales</taxon>
        <taxon>Rhamnaceae</taxon>
        <taxon>rhamnoid group</taxon>
        <taxon>Rhamneae</taxon>
        <taxon>Rhamnella</taxon>
    </lineage>
</organism>
<dbReference type="AlphaFoldDB" id="A0A8K0MQ83"/>
<evidence type="ECO:0000256" key="6">
    <source>
        <dbReference type="SAM" id="Phobius"/>
    </source>
</evidence>
<feature type="transmembrane region" description="Helical" evidence="6">
    <location>
        <begin position="554"/>
        <end position="574"/>
    </location>
</feature>
<keyword evidence="9" id="KW-1185">Reference proteome</keyword>
<dbReference type="GO" id="GO:0016887">
    <property type="term" value="F:ATP hydrolysis activity"/>
    <property type="evidence" value="ECO:0007669"/>
    <property type="project" value="InterPro"/>
</dbReference>
<feature type="transmembrane region" description="Helical" evidence="6">
    <location>
        <begin position="496"/>
        <end position="519"/>
    </location>
</feature>
<dbReference type="Pfam" id="PF01061">
    <property type="entry name" value="ABC2_membrane"/>
    <property type="match status" value="1"/>
</dbReference>
<feature type="transmembrane region" description="Helical" evidence="6">
    <location>
        <begin position="581"/>
        <end position="601"/>
    </location>
</feature>
<dbReference type="GO" id="GO:0005886">
    <property type="term" value="C:plasma membrane"/>
    <property type="evidence" value="ECO:0007669"/>
    <property type="project" value="UniProtKB-ARBA"/>
</dbReference>
<dbReference type="InterPro" id="IPR003439">
    <property type="entry name" value="ABC_transporter-like_ATP-bd"/>
</dbReference>
<dbReference type="Proteomes" id="UP000796880">
    <property type="component" value="Unassembled WGS sequence"/>
</dbReference>
<dbReference type="PROSITE" id="PS50893">
    <property type="entry name" value="ABC_TRANSPORTER_2"/>
    <property type="match status" value="1"/>
</dbReference>
<accession>A0A8K0MQ83</accession>
<dbReference type="Pfam" id="PF00005">
    <property type="entry name" value="ABC_tran"/>
    <property type="match status" value="1"/>
</dbReference>
<dbReference type="SUPFAM" id="SSF52540">
    <property type="entry name" value="P-loop containing nucleoside triphosphate hydrolases"/>
    <property type="match status" value="1"/>
</dbReference>
<name>A0A8K0MQ83_9ROSA</name>
<evidence type="ECO:0000256" key="5">
    <source>
        <dbReference type="ARBA" id="ARBA00023136"/>
    </source>
</evidence>
<sequence length="646" mass="72760">MNHSPRFESFNSEICKDGADHPAATFASQAALCLSDKDDYGATTASTVAADNGKLEVVDVTKLGAQKRRVFVEKLIKSIQNDNLGLLKKIRERTNKQFDYCKKVRYQNLHAEADCKVVDGMPLPTLWNSLKSLLPVPEDLLVFCTAFEIVPCLQQLVQIADVTALVSLLQPTPEIFHLFYELILMSEGKIVYHGPCDHALEFFEDCGFRCPGRKGIAGFLQELACKGTSSFQEEFLWLSIQNFSGGYLKAQETFSRVLGYCEQTDIYSPFITVEESVVFSAWLRLPPQIDTDIKSVSPRTEYVAEVLEIIGLDVIKDATVGVHGVSGLSTEKRKQLTIAVELVANPFIIFMDEPTTGLDARSAAIVIQAMRNIGDTGRTIVCTIHQPSINIFEAFDEVNQFFIHKLIVEYFESIPGVPKIRNDYNPATWMLEVTSSGVDFAQIYKAQQGACKAVKFPTSRCPSYNLTRLMNTLASSLIFGILYWNQGKNVNDQQNLFNILGSMFLFVIFLGISNCSPAFSYMETERTVMYRERFAQMYSPWPHSLAQVIVEVPYLFVQAVVFVSITYPMIGYYVSVFKVSWYFYAMFCSLLYFNYMGMLLLSLTPDFVAAGILASPIYIMFNLFSGFIIPRPVTQKLTDQLNFAYN</sequence>
<dbReference type="PANTHER" id="PTHR19241">
    <property type="entry name" value="ATP-BINDING CASSETTE TRANSPORTER"/>
    <property type="match status" value="1"/>
</dbReference>
<evidence type="ECO:0000256" key="1">
    <source>
        <dbReference type="ARBA" id="ARBA00004141"/>
    </source>
</evidence>
<evidence type="ECO:0000256" key="3">
    <source>
        <dbReference type="ARBA" id="ARBA00022692"/>
    </source>
</evidence>
<dbReference type="GO" id="GO:0140359">
    <property type="term" value="F:ABC-type transporter activity"/>
    <property type="evidence" value="ECO:0007669"/>
    <property type="project" value="InterPro"/>
</dbReference>
<evidence type="ECO:0000256" key="2">
    <source>
        <dbReference type="ARBA" id="ARBA00022448"/>
    </source>
</evidence>
<keyword evidence="2" id="KW-0813">Transport</keyword>
<feature type="transmembrane region" description="Helical" evidence="6">
    <location>
        <begin position="607"/>
        <end position="629"/>
    </location>
</feature>
<keyword evidence="4 6" id="KW-1133">Transmembrane helix</keyword>
<comment type="subcellular location">
    <subcellularLocation>
        <location evidence="1">Membrane</location>
        <topology evidence="1">Multi-pass membrane protein</topology>
    </subcellularLocation>
</comment>
<dbReference type="Gene3D" id="3.40.50.300">
    <property type="entry name" value="P-loop containing nucleotide triphosphate hydrolases"/>
    <property type="match status" value="1"/>
</dbReference>
<protein>
    <recommendedName>
        <fullName evidence="7">ABC transporter domain-containing protein</fullName>
    </recommendedName>
</protein>
<evidence type="ECO:0000313" key="8">
    <source>
        <dbReference type="EMBL" id="KAF3454731.1"/>
    </source>
</evidence>
<dbReference type="InterPro" id="IPR027417">
    <property type="entry name" value="P-loop_NTPase"/>
</dbReference>
<evidence type="ECO:0000313" key="9">
    <source>
        <dbReference type="Proteomes" id="UP000796880"/>
    </source>
</evidence>
<keyword evidence="3 6" id="KW-0812">Transmembrane</keyword>
<evidence type="ECO:0000256" key="4">
    <source>
        <dbReference type="ARBA" id="ARBA00022989"/>
    </source>
</evidence>
<gene>
    <name evidence="8" type="ORF">FNV43_RR05179</name>
</gene>
<reference evidence="8" key="1">
    <citation type="submission" date="2020-03" db="EMBL/GenBank/DDBJ databases">
        <title>A high-quality chromosome-level genome assembly of a woody plant with both climbing and erect habits, Rhamnella rubrinervis.</title>
        <authorList>
            <person name="Lu Z."/>
            <person name="Yang Y."/>
            <person name="Zhu X."/>
            <person name="Sun Y."/>
        </authorList>
    </citation>
    <scope>NUCLEOTIDE SEQUENCE</scope>
    <source>
        <strain evidence="8">BYM</strain>
        <tissue evidence="8">Leaf</tissue>
    </source>
</reference>
<evidence type="ECO:0000259" key="7">
    <source>
        <dbReference type="PROSITE" id="PS50893"/>
    </source>
</evidence>
<dbReference type="EMBL" id="VOIH02000002">
    <property type="protein sequence ID" value="KAF3454731.1"/>
    <property type="molecule type" value="Genomic_DNA"/>
</dbReference>
<dbReference type="OrthoDB" id="66620at2759"/>